<dbReference type="InterPro" id="IPR006905">
    <property type="entry name" value="Flavin_halogenase"/>
</dbReference>
<evidence type="ECO:0000313" key="3">
    <source>
        <dbReference type="Proteomes" id="UP001596066"/>
    </source>
</evidence>
<dbReference type="EMBL" id="JBHSOC010000019">
    <property type="protein sequence ID" value="MFC5642426.1"/>
    <property type="molecule type" value="Genomic_DNA"/>
</dbReference>
<evidence type="ECO:0000256" key="1">
    <source>
        <dbReference type="ARBA" id="ARBA00038396"/>
    </source>
</evidence>
<comment type="similarity">
    <text evidence="1">Belongs to the flavin-dependent halogenase family. Bacterial tryptophan halogenase subfamily.</text>
</comment>
<gene>
    <name evidence="2" type="ORF">ACFPZF_13840</name>
</gene>
<dbReference type="InterPro" id="IPR050816">
    <property type="entry name" value="Flavin-dep_Halogenase_NPB"/>
</dbReference>
<dbReference type="RefSeq" id="WP_380231189.1">
    <property type="nucleotide sequence ID" value="NZ_JBHSOC010000019.1"/>
</dbReference>
<keyword evidence="3" id="KW-1185">Reference proteome</keyword>
<reference evidence="3" key="1">
    <citation type="journal article" date="2019" name="Int. J. Syst. Evol. Microbiol.">
        <title>The Global Catalogue of Microorganisms (GCM) 10K type strain sequencing project: providing services to taxonomists for standard genome sequencing and annotation.</title>
        <authorList>
            <consortium name="The Broad Institute Genomics Platform"/>
            <consortium name="The Broad Institute Genome Sequencing Center for Infectious Disease"/>
            <person name="Wu L."/>
            <person name="Ma J."/>
        </authorList>
    </citation>
    <scope>NUCLEOTIDE SEQUENCE [LARGE SCALE GENOMIC DNA]</scope>
    <source>
        <strain evidence="3">CGMCC 4.1622</strain>
    </source>
</reference>
<comment type="caution">
    <text evidence="2">The sequence shown here is derived from an EMBL/GenBank/DDBJ whole genome shotgun (WGS) entry which is preliminary data.</text>
</comment>
<organism evidence="2 3">
    <name type="scientific">Kitasatospora cinereorecta</name>
    <dbReference type="NCBI Taxonomy" id="285560"/>
    <lineage>
        <taxon>Bacteria</taxon>
        <taxon>Bacillati</taxon>
        <taxon>Actinomycetota</taxon>
        <taxon>Actinomycetes</taxon>
        <taxon>Kitasatosporales</taxon>
        <taxon>Streptomycetaceae</taxon>
        <taxon>Kitasatospora</taxon>
    </lineage>
</organism>
<accession>A0ABW0V9Z2</accession>
<dbReference type="Gene3D" id="3.50.50.60">
    <property type="entry name" value="FAD/NAD(P)-binding domain"/>
    <property type="match status" value="1"/>
</dbReference>
<dbReference type="PANTHER" id="PTHR43747">
    <property type="entry name" value="FAD-BINDING PROTEIN"/>
    <property type="match status" value="1"/>
</dbReference>
<dbReference type="SUPFAM" id="SSF51905">
    <property type="entry name" value="FAD/NAD(P)-binding domain"/>
    <property type="match status" value="1"/>
</dbReference>
<dbReference type="PANTHER" id="PTHR43747:SF1">
    <property type="entry name" value="SLR1998 PROTEIN"/>
    <property type="match status" value="1"/>
</dbReference>
<evidence type="ECO:0000313" key="2">
    <source>
        <dbReference type="EMBL" id="MFC5642426.1"/>
    </source>
</evidence>
<protein>
    <submittedName>
        <fullName evidence="2">Tryptophan 7-halogenase</fullName>
    </submittedName>
</protein>
<dbReference type="Proteomes" id="UP001596066">
    <property type="component" value="Unassembled WGS sequence"/>
</dbReference>
<sequence>MRPAAPAGPDQLAGPAPADGARYDVVVAGAGPAGAAAAIALVRAGRTVLLADAGRGPAPVGEALPAAARVLLRDLGADRALTRGHLPCLANRSAWGSPALGSTDSILDPYGHGWHLDRQLFDRQLREHARDQGARVLTGTVVRPSPRAADGEWTVELRGRRTVRCRWIVDATGRRAAVATASGARRVVRDRQVAVHLTLGPAPDCADTTSTVEAAPDGWWYTAPLPGGRRLLTWYTDADLPAARTDLPTGLAATRHINSLSARHPWPSGAAPRKAPAHTAHLDTVHGDGWTAAGDAAVAFDPLSSQGILTALFTGLSAGQAVHARLGGDPDALADYARSVAAVRTTYLRNQRAHYAAEQRWPERPFWQRRHAPTPEETP</sequence>
<dbReference type="PRINTS" id="PR00420">
    <property type="entry name" value="RNGMNOXGNASE"/>
</dbReference>
<name>A0ABW0V9Z2_9ACTN</name>
<dbReference type="InterPro" id="IPR036188">
    <property type="entry name" value="FAD/NAD-bd_sf"/>
</dbReference>
<dbReference type="Gene3D" id="3.30.9.100">
    <property type="match status" value="1"/>
</dbReference>
<proteinExistence type="inferred from homology"/>
<dbReference type="Pfam" id="PF04820">
    <property type="entry name" value="Trp_halogenase"/>
    <property type="match status" value="1"/>
</dbReference>